<evidence type="ECO:0000313" key="6">
    <source>
        <dbReference type="Proteomes" id="UP000235584"/>
    </source>
</evidence>
<dbReference type="PANTHER" id="PTHR30266:SF2">
    <property type="entry name" value="LARGE-CONDUCTANCE MECHANOSENSITIVE CHANNEL"/>
    <property type="match status" value="1"/>
</dbReference>
<dbReference type="EMBL" id="CP025704">
    <property type="protein sequence ID" value="AUN99611.1"/>
    <property type="molecule type" value="Genomic_DNA"/>
</dbReference>
<evidence type="ECO:0000313" key="5">
    <source>
        <dbReference type="EMBL" id="AUN99611.1"/>
    </source>
</evidence>
<dbReference type="GO" id="GO:0016020">
    <property type="term" value="C:membrane"/>
    <property type="evidence" value="ECO:0007669"/>
    <property type="project" value="UniProtKB-SubCell"/>
</dbReference>
<dbReference type="Proteomes" id="UP000235584">
    <property type="component" value="Chromosome"/>
</dbReference>
<dbReference type="OrthoDB" id="9810350at2"/>
<keyword evidence="4" id="KW-0472">Membrane</keyword>
<name>A0A2K9NVR7_BACTC</name>
<dbReference type="Gene3D" id="1.10.1200.120">
    <property type="entry name" value="Large-conductance mechanosensitive channel, MscL, domain 1"/>
    <property type="match status" value="1"/>
</dbReference>
<dbReference type="PANTHER" id="PTHR30266">
    <property type="entry name" value="MECHANOSENSITIVE CHANNEL MSCL"/>
    <property type="match status" value="1"/>
</dbReference>
<dbReference type="SUPFAM" id="SSF81330">
    <property type="entry name" value="Gated mechanosensitive channel"/>
    <property type="match status" value="1"/>
</dbReference>
<keyword evidence="3" id="KW-1133">Transmembrane helix</keyword>
<gene>
    <name evidence="5" type="ORF">C0V70_16150</name>
</gene>
<dbReference type="KEGG" id="bsto:C0V70_16150"/>
<keyword evidence="6" id="KW-1185">Reference proteome</keyword>
<dbReference type="AlphaFoldDB" id="A0A2K9NVR7"/>
<evidence type="ECO:0000256" key="3">
    <source>
        <dbReference type="ARBA" id="ARBA00022989"/>
    </source>
</evidence>
<sequence length="99" mass="10872">MVKEFFSFLKAYGVIGLAIAVIIGGKLNELIGSLVNDLMMPLIFKPALKAANVTNVRDLQYEGIFYGKVIGSAADFFIVALVVFLIAKFVLREETVTKK</sequence>
<evidence type="ECO:0000256" key="1">
    <source>
        <dbReference type="ARBA" id="ARBA00004141"/>
    </source>
</evidence>
<reference evidence="5 6" key="1">
    <citation type="submission" date="2018-01" db="EMBL/GenBank/DDBJ databases">
        <title>Complete genome sequence of Bacteriovorax stolpii DSM12778.</title>
        <authorList>
            <person name="Tang B."/>
            <person name="Chang J."/>
        </authorList>
    </citation>
    <scope>NUCLEOTIDE SEQUENCE [LARGE SCALE GENOMIC DNA]</scope>
    <source>
        <strain evidence="5 6">DSM 12778</strain>
    </source>
</reference>
<dbReference type="InterPro" id="IPR036019">
    <property type="entry name" value="MscL_channel"/>
</dbReference>
<keyword evidence="2" id="KW-0812">Transmembrane</keyword>
<evidence type="ECO:0000256" key="2">
    <source>
        <dbReference type="ARBA" id="ARBA00022692"/>
    </source>
</evidence>
<accession>A0A2K9NVR7</accession>
<dbReference type="Pfam" id="PF01741">
    <property type="entry name" value="MscL"/>
    <property type="match status" value="1"/>
</dbReference>
<comment type="subcellular location">
    <subcellularLocation>
        <location evidence="1">Membrane</location>
        <topology evidence="1">Multi-pass membrane protein</topology>
    </subcellularLocation>
</comment>
<dbReference type="GO" id="GO:0008381">
    <property type="term" value="F:mechanosensitive monoatomic ion channel activity"/>
    <property type="evidence" value="ECO:0007669"/>
    <property type="project" value="TreeGrafter"/>
</dbReference>
<dbReference type="InterPro" id="IPR037673">
    <property type="entry name" value="MSC/AndL"/>
</dbReference>
<proteinExistence type="predicted"/>
<dbReference type="RefSeq" id="WP_102244902.1">
    <property type="nucleotide sequence ID" value="NZ_CP025704.1"/>
</dbReference>
<evidence type="ECO:0000256" key="4">
    <source>
        <dbReference type="ARBA" id="ARBA00023136"/>
    </source>
</evidence>
<protein>
    <submittedName>
        <fullName evidence="5">Large conductance mechanosensitive channel protein MscL</fullName>
    </submittedName>
</protein>
<organism evidence="5 6">
    <name type="scientific">Bacteriovorax stolpii</name>
    <name type="common">Bdellovibrio stolpii</name>
    <dbReference type="NCBI Taxonomy" id="960"/>
    <lineage>
        <taxon>Bacteria</taxon>
        <taxon>Pseudomonadati</taxon>
        <taxon>Bdellovibrionota</taxon>
        <taxon>Bacteriovoracia</taxon>
        <taxon>Bacteriovoracales</taxon>
        <taxon>Bacteriovoracaceae</taxon>
        <taxon>Bacteriovorax</taxon>
    </lineage>
</organism>